<keyword evidence="9" id="KW-1185">Reference proteome</keyword>
<keyword evidence="4 7" id="KW-0812">Transmembrane</keyword>
<feature type="transmembrane region" description="Helical" evidence="7">
    <location>
        <begin position="195"/>
        <end position="216"/>
    </location>
</feature>
<feature type="transmembrane region" description="Helical" evidence="7">
    <location>
        <begin position="169"/>
        <end position="189"/>
    </location>
</feature>
<proteinExistence type="inferred from homology"/>
<protein>
    <recommendedName>
        <fullName evidence="10">Homogentisate phytyltransferase</fullName>
    </recommendedName>
</protein>
<feature type="transmembrane region" description="Helical" evidence="7">
    <location>
        <begin position="256"/>
        <end position="277"/>
    </location>
</feature>
<dbReference type="CDD" id="cd13960">
    <property type="entry name" value="PT_UbiA_HPT1"/>
    <property type="match status" value="1"/>
</dbReference>
<evidence type="ECO:0000256" key="2">
    <source>
        <dbReference type="ARBA" id="ARBA00005985"/>
    </source>
</evidence>
<feature type="transmembrane region" description="Helical" evidence="7">
    <location>
        <begin position="328"/>
        <end position="346"/>
    </location>
</feature>
<sequence length="382" mass="41687">MRQVNTRAGVREGYLASARLSERPFKASSGKIQPGEPSKPVVRRYVRRRSSVSRISCTAINRPMVAHEDPDVPLHLQEGIAAIPQFFSALYRFTRPHTMLGTLISVISVSALAVGPQGWTTQAVMSLLQALIPALLMNICIVGLNQIFDVPIDRINKPYLPLASGEFSMRTGTSLVVGTGALALALGIFSGSGPLLATLVGSLVLGIAYSTDLPFLRWKQHPILAAGCILSVRAIMVQLGFFSHMKLALGAPSLTLTRPLIFAISFMLLFSIVIALFKDIPDVKGDAQEGVRTFSVRVGVKNVFWTCIMLLEIAYAGALGVGLASQVLWSRVATVSAHALLGYMLLQRARKTDLKDSKAIYSCYMFCWKLFYTEYLLIPLIV</sequence>
<gene>
    <name evidence="8" type="ORF">CVIRNUC_005377</name>
</gene>
<feature type="transmembrane region" description="Helical" evidence="7">
    <location>
        <begin position="298"/>
        <end position="322"/>
    </location>
</feature>
<keyword evidence="3" id="KW-0808">Transferase</keyword>
<comment type="caution">
    <text evidence="8">The sequence shown here is derived from an EMBL/GenBank/DDBJ whole genome shotgun (WGS) entry which is preliminary data.</text>
</comment>
<evidence type="ECO:0000256" key="6">
    <source>
        <dbReference type="ARBA" id="ARBA00023136"/>
    </source>
</evidence>
<evidence type="ECO:0008006" key="10">
    <source>
        <dbReference type="Google" id="ProtNLM"/>
    </source>
</evidence>
<comment type="subcellular location">
    <subcellularLocation>
        <location evidence="1">Membrane</location>
        <topology evidence="1">Multi-pass membrane protein</topology>
    </subcellularLocation>
</comment>
<dbReference type="Pfam" id="PF01040">
    <property type="entry name" value="UbiA"/>
    <property type="match status" value="1"/>
</dbReference>
<organism evidence="8 9">
    <name type="scientific">Coccomyxa viridis</name>
    <dbReference type="NCBI Taxonomy" id="1274662"/>
    <lineage>
        <taxon>Eukaryota</taxon>
        <taxon>Viridiplantae</taxon>
        <taxon>Chlorophyta</taxon>
        <taxon>core chlorophytes</taxon>
        <taxon>Trebouxiophyceae</taxon>
        <taxon>Trebouxiophyceae incertae sedis</taxon>
        <taxon>Coccomyxaceae</taxon>
        <taxon>Coccomyxa</taxon>
    </lineage>
</organism>
<dbReference type="InterPro" id="IPR044878">
    <property type="entry name" value="UbiA_sf"/>
</dbReference>
<feature type="transmembrane region" description="Helical" evidence="7">
    <location>
        <begin position="127"/>
        <end position="148"/>
    </location>
</feature>
<dbReference type="EMBL" id="CAUYUE010000006">
    <property type="protein sequence ID" value="CAK0781452.1"/>
    <property type="molecule type" value="Genomic_DNA"/>
</dbReference>
<evidence type="ECO:0000256" key="1">
    <source>
        <dbReference type="ARBA" id="ARBA00004141"/>
    </source>
</evidence>
<evidence type="ECO:0000313" key="9">
    <source>
        <dbReference type="Proteomes" id="UP001314263"/>
    </source>
</evidence>
<feature type="transmembrane region" description="Helical" evidence="7">
    <location>
        <begin position="358"/>
        <end position="378"/>
    </location>
</feature>
<dbReference type="InterPro" id="IPR044502">
    <property type="entry name" value="AtHST-like"/>
</dbReference>
<dbReference type="Gene3D" id="1.10.357.140">
    <property type="entry name" value="UbiA prenyltransferase"/>
    <property type="match status" value="1"/>
</dbReference>
<dbReference type="GO" id="GO:0016020">
    <property type="term" value="C:membrane"/>
    <property type="evidence" value="ECO:0007669"/>
    <property type="project" value="UniProtKB-SubCell"/>
</dbReference>
<keyword evidence="5 7" id="KW-1133">Transmembrane helix</keyword>
<accession>A0AAV1I535</accession>
<dbReference type="NCBIfam" id="NF009525">
    <property type="entry name" value="PRK12887.1"/>
    <property type="match status" value="1"/>
</dbReference>
<feature type="transmembrane region" description="Helical" evidence="7">
    <location>
        <begin position="98"/>
        <end position="115"/>
    </location>
</feature>
<comment type="similarity">
    <text evidence="2">Belongs to the UbiA prenyltransferase family.</text>
</comment>
<keyword evidence="6 7" id="KW-0472">Membrane</keyword>
<dbReference type="Proteomes" id="UP001314263">
    <property type="component" value="Unassembled WGS sequence"/>
</dbReference>
<name>A0AAV1I535_9CHLO</name>
<dbReference type="InterPro" id="IPR000537">
    <property type="entry name" value="UbiA_prenyltransferase"/>
</dbReference>
<dbReference type="AlphaFoldDB" id="A0AAV1I535"/>
<dbReference type="PANTHER" id="PTHR43009:SF7">
    <property type="entry name" value="HOMOGENTISATE GERANYLGERANYLTRANSFERASE, CHLOROPLASTIC"/>
    <property type="match status" value="1"/>
</dbReference>
<dbReference type="GO" id="GO:0004659">
    <property type="term" value="F:prenyltransferase activity"/>
    <property type="evidence" value="ECO:0007669"/>
    <property type="project" value="InterPro"/>
</dbReference>
<evidence type="ECO:0000256" key="7">
    <source>
        <dbReference type="SAM" id="Phobius"/>
    </source>
</evidence>
<evidence type="ECO:0000313" key="8">
    <source>
        <dbReference type="EMBL" id="CAK0781452.1"/>
    </source>
</evidence>
<dbReference type="PANTHER" id="PTHR43009">
    <property type="entry name" value="HOMOGENTISATE SOLANESYLTRANSFERASE, CHLOROPLASTIC"/>
    <property type="match status" value="1"/>
</dbReference>
<feature type="transmembrane region" description="Helical" evidence="7">
    <location>
        <begin position="223"/>
        <end position="244"/>
    </location>
</feature>
<reference evidence="8 9" key="1">
    <citation type="submission" date="2023-10" db="EMBL/GenBank/DDBJ databases">
        <authorList>
            <person name="Maclean D."/>
            <person name="Macfadyen A."/>
        </authorList>
    </citation>
    <scope>NUCLEOTIDE SEQUENCE [LARGE SCALE GENOMIC DNA]</scope>
</reference>
<evidence type="ECO:0000256" key="4">
    <source>
        <dbReference type="ARBA" id="ARBA00022692"/>
    </source>
</evidence>
<evidence type="ECO:0000256" key="5">
    <source>
        <dbReference type="ARBA" id="ARBA00022989"/>
    </source>
</evidence>
<evidence type="ECO:0000256" key="3">
    <source>
        <dbReference type="ARBA" id="ARBA00022679"/>
    </source>
</evidence>